<keyword evidence="3" id="KW-1185">Reference proteome</keyword>
<evidence type="ECO:0000313" key="3">
    <source>
        <dbReference type="Proteomes" id="UP000230233"/>
    </source>
</evidence>
<organism evidence="2 3">
    <name type="scientific">Caenorhabditis nigoni</name>
    <dbReference type="NCBI Taxonomy" id="1611254"/>
    <lineage>
        <taxon>Eukaryota</taxon>
        <taxon>Metazoa</taxon>
        <taxon>Ecdysozoa</taxon>
        <taxon>Nematoda</taxon>
        <taxon>Chromadorea</taxon>
        <taxon>Rhabditida</taxon>
        <taxon>Rhabditina</taxon>
        <taxon>Rhabditomorpha</taxon>
        <taxon>Rhabditoidea</taxon>
        <taxon>Rhabditidae</taxon>
        <taxon>Peloderinae</taxon>
        <taxon>Caenorhabditis</taxon>
    </lineage>
</organism>
<sequence>MKIQAENRSMEMESSGKIDKNVLEILKNEIRWRAVEGNLETYRKLDENVKNLELKLKSIMNVRHEEKINKLTNASQKCRVNQNLRMAELELQTFITQNRLEMELEIRKKLTEPLENSERKPEILEEKPEKFEFPAENPELLMPKMDSDELEALLSLTMLAQQEKSAENPSTSSGNTTRNIDFLQFLDWSNFENFSIPTDF</sequence>
<keyword evidence="1" id="KW-0175">Coiled coil</keyword>
<reference evidence="3" key="1">
    <citation type="submission" date="2017-10" db="EMBL/GenBank/DDBJ databases">
        <title>Rapid genome shrinkage in a self-fertile nematode reveals novel sperm competition proteins.</title>
        <authorList>
            <person name="Yin D."/>
            <person name="Schwarz E.M."/>
            <person name="Thomas C.G."/>
            <person name="Felde R.L."/>
            <person name="Korf I.F."/>
            <person name="Cutter A.D."/>
            <person name="Schartner C.M."/>
            <person name="Ralston E.J."/>
            <person name="Meyer B.J."/>
            <person name="Haag E.S."/>
        </authorList>
    </citation>
    <scope>NUCLEOTIDE SEQUENCE [LARGE SCALE GENOMIC DNA]</scope>
    <source>
        <strain evidence="3">JU1422</strain>
    </source>
</reference>
<protein>
    <submittedName>
        <fullName evidence="2">Uncharacterized protein</fullName>
    </submittedName>
</protein>
<proteinExistence type="predicted"/>
<evidence type="ECO:0000313" key="2">
    <source>
        <dbReference type="EMBL" id="PIC41290.1"/>
    </source>
</evidence>
<feature type="coiled-coil region" evidence="1">
    <location>
        <begin position="35"/>
        <end position="62"/>
    </location>
</feature>
<evidence type="ECO:0000256" key="1">
    <source>
        <dbReference type="SAM" id="Coils"/>
    </source>
</evidence>
<gene>
    <name evidence="2" type="primary">Cnig_chr_III.g8759</name>
    <name evidence="2" type="ORF">B9Z55_008759</name>
</gene>
<dbReference type="Proteomes" id="UP000230233">
    <property type="component" value="Chromosome III"/>
</dbReference>
<dbReference type="EMBL" id="PDUG01000003">
    <property type="protein sequence ID" value="PIC41290.1"/>
    <property type="molecule type" value="Genomic_DNA"/>
</dbReference>
<name>A0A2G5UP69_9PELO</name>
<dbReference type="AlphaFoldDB" id="A0A2G5UP69"/>
<accession>A0A2G5UP69</accession>
<comment type="caution">
    <text evidence="2">The sequence shown here is derived from an EMBL/GenBank/DDBJ whole genome shotgun (WGS) entry which is preliminary data.</text>
</comment>